<dbReference type="AlphaFoldDB" id="A0A084BAD3"/>
<evidence type="ECO:0000256" key="1">
    <source>
        <dbReference type="SAM" id="MobiDB-lite"/>
    </source>
</evidence>
<proteinExistence type="predicted"/>
<gene>
    <name evidence="3" type="ORF">S7711_08497</name>
</gene>
<dbReference type="Pfam" id="PF06985">
    <property type="entry name" value="HET"/>
    <property type="match status" value="1"/>
</dbReference>
<dbReference type="PANTHER" id="PTHR33112:SF12">
    <property type="entry name" value="HETEROKARYON INCOMPATIBILITY DOMAIN-CONTAINING PROTEIN"/>
    <property type="match status" value="1"/>
</dbReference>
<feature type="domain" description="Heterokaryon incompatibility" evidence="2">
    <location>
        <begin position="197"/>
        <end position="343"/>
    </location>
</feature>
<evidence type="ECO:0000313" key="3">
    <source>
        <dbReference type="EMBL" id="KEY74512.1"/>
    </source>
</evidence>
<evidence type="ECO:0000313" key="4">
    <source>
        <dbReference type="Proteomes" id="UP000028045"/>
    </source>
</evidence>
<keyword evidence="4" id="KW-1185">Reference proteome</keyword>
<protein>
    <recommendedName>
        <fullName evidence="2">Heterokaryon incompatibility domain-containing protein</fullName>
    </recommendedName>
</protein>
<sequence>MASEYASMCDRCSALGLSRGDFDSPPFEPEGKYHQVIANGTIGQLRLRETGCGLCRLLLKALCLELEDRPEVFAVWDQEWEAEWYQNTAEYDPAAEGVEDQYGSALLPRLKGESTSNYGVQLVDETNTQRLLRARQIASRVDIEKVTSWLTKCNREHGVQCLPTYLTIPEHPSRLPGFSVIDVHQQCLTPLPTGTPYTTLSYVWGRTSHPTTVKANLATFQLPGAFERIRLPRTIRHAMEVTVALGFQFLWVDALCIVQDDDSLKKHLIDNMDAVYGNSVLTIVAASGGHANAGLQGWNQDGSDEIRGSTVTLEQGLTLGVIPFFDLEMMNCILASRGWTYQETTLSPRKLVFLNGRIYFICRSAVWREDIMAETDLVRPFDGANTLGSTTSEWPLGCYSDHVQAYSSRKLTYPSDALNAFTGIQKALHRFMGGTTFWYGLPAAAFDWALLWDQPTGQRLTRREGFPSWTWAGWTGAVVLPSVKTSADEQDWLRRRTWIDWHIINEEGDHVPMWKSPSVGDPTPCDDSETFKSGSEDGFSVDVDEDFMPTYEPSRFEDFVKTPSKSQAEVAFGSANVRLATSPSPPEPEIAASNIRGMQTNSWFGRGYEQQEDKDSTRRKWSPACTGALIFKTPVYVVGLDFHISSSPSTRTKHRIGYPVRSKPSGKVCGLVWAPEAPKEPEKQASASLGLVLLSFAAPNTAHRDELMAAGMDDEYLPAAAQEDSDGSEEGYGEEYEWNFLNVMLVQGLNPALDPRLTGDLEIARLGPGGNWNAERCGLGLMHRAALMELHGFEGDKWTNVTLR</sequence>
<dbReference type="PANTHER" id="PTHR33112">
    <property type="entry name" value="DOMAIN PROTEIN, PUTATIVE-RELATED"/>
    <property type="match status" value="1"/>
</dbReference>
<dbReference type="Proteomes" id="UP000028045">
    <property type="component" value="Unassembled WGS sequence"/>
</dbReference>
<dbReference type="OrthoDB" id="2958217at2759"/>
<name>A0A084BAD3_STACB</name>
<feature type="region of interest" description="Disordered" evidence="1">
    <location>
        <begin position="515"/>
        <end position="536"/>
    </location>
</feature>
<dbReference type="HOGENOM" id="CLU_357215_0_0_1"/>
<reference evidence="3 4" key="1">
    <citation type="journal article" date="2014" name="BMC Genomics">
        <title>Comparative genome sequencing reveals chemotype-specific gene clusters in the toxigenic black mold Stachybotrys.</title>
        <authorList>
            <person name="Semeiks J."/>
            <person name="Borek D."/>
            <person name="Otwinowski Z."/>
            <person name="Grishin N.V."/>
        </authorList>
    </citation>
    <scope>NUCLEOTIDE SEQUENCE [LARGE SCALE GENOMIC DNA]</scope>
    <source>
        <strain evidence="4">CBS 109288 / IBT 7711</strain>
    </source>
</reference>
<accession>A0A084BAD3</accession>
<dbReference type="InterPro" id="IPR010730">
    <property type="entry name" value="HET"/>
</dbReference>
<evidence type="ECO:0000259" key="2">
    <source>
        <dbReference type="Pfam" id="PF06985"/>
    </source>
</evidence>
<dbReference type="EMBL" id="KL647512">
    <property type="protein sequence ID" value="KEY74512.1"/>
    <property type="molecule type" value="Genomic_DNA"/>
</dbReference>
<organism evidence="3 4">
    <name type="scientific">Stachybotrys chartarum (strain CBS 109288 / IBT 7711)</name>
    <name type="common">Toxic black mold</name>
    <name type="synonym">Stilbospora chartarum</name>
    <dbReference type="NCBI Taxonomy" id="1280523"/>
    <lineage>
        <taxon>Eukaryota</taxon>
        <taxon>Fungi</taxon>
        <taxon>Dikarya</taxon>
        <taxon>Ascomycota</taxon>
        <taxon>Pezizomycotina</taxon>
        <taxon>Sordariomycetes</taxon>
        <taxon>Hypocreomycetidae</taxon>
        <taxon>Hypocreales</taxon>
        <taxon>Stachybotryaceae</taxon>
        <taxon>Stachybotrys</taxon>
    </lineage>
</organism>